<feature type="compositionally biased region" description="Polar residues" evidence="1">
    <location>
        <begin position="199"/>
        <end position="219"/>
    </location>
</feature>
<feature type="compositionally biased region" description="Polar residues" evidence="1">
    <location>
        <begin position="228"/>
        <end position="241"/>
    </location>
</feature>
<dbReference type="EMBL" id="KZ613883">
    <property type="protein sequence ID" value="PMD53378.1"/>
    <property type="molecule type" value="Genomic_DNA"/>
</dbReference>
<accession>A0A2J6SRG3</accession>
<dbReference type="InterPro" id="IPR036028">
    <property type="entry name" value="SH3-like_dom_sf"/>
</dbReference>
<gene>
    <name evidence="2" type="ORF">K444DRAFT_668181</name>
</gene>
<dbReference type="SUPFAM" id="SSF50044">
    <property type="entry name" value="SH3-domain"/>
    <property type="match status" value="1"/>
</dbReference>
<dbReference type="AlphaFoldDB" id="A0A2J6SRG3"/>
<name>A0A2J6SRG3_9HELO</name>
<feature type="region of interest" description="Disordered" evidence="1">
    <location>
        <begin position="694"/>
        <end position="742"/>
    </location>
</feature>
<evidence type="ECO:0000313" key="2">
    <source>
        <dbReference type="EMBL" id="PMD53378.1"/>
    </source>
</evidence>
<feature type="region of interest" description="Disordered" evidence="1">
    <location>
        <begin position="554"/>
        <end position="573"/>
    </location>
</feature>
<dbReference type="STRING" id="1095630.A0A2J6SRG3"/>
<keyword evidence="3" id="KW-1185">Reference proteome</keyword>
<reference evidence="2 3" key="1">
    <citation type="submission" date="2016-04" db="EMBL/GenBank/DDBJ databases">
        <title>A degradative enzymes factory behind the ericoid mycorrhizal symbiosis.</title>
        <authorList>
            <consortium name="DOE Joint Genome Institute"/>
            <person name="Martino E."/>
            <person name="Morin E."/>
            <person name="Grelet G."/>
            <person name="Kuo A."/>
            <person name="Kohler A."/>
            <person name="Daghino S."/>
            <person name="Barry K."/>
            <person name="Choi C."/>
            <person name="Cichocki N."/>
            <person name="Clum A."/>
            <person name="Copeland A."/>
            <person name="Hainaut M."/>
            <person name="Haridas S."/>
            <person name="Labutti K."/>
            <person name="Lindquist E."/>
            <person name="Lipzen A."/>
            <person name="Khouja H.-R."/>
            <person name="Murat C."/>
            <person name="Ohm R."/>
            <person name="Olson A."/>
            <person name="Spatafora J."/>
            <person name="Veneault-Fourrey C."/>
            <person name="Henrissat B."/>
            <person name="Grigoriev I."/>
            <person name="Martin F."/>
            <person name="Perotto S."/>
        </authorList>
    </citation>
    <scope>NUCLEOTIDE SEQUENCE [LARGE SCALE GENOMIC DNA]</scope>
    <source>
        <strain evidence="2 3">E</strain>
    </source>
</reference>
<dbReference type="Proteomes" id="UP000235371">
    <property type="component" value="Unassembled WGS sequence"/>
</dbReference>
<evidence type="ECO:0000313" key="3">
    <source>
        <dbReference type="Proteomes" id="UP000235371"/>
    </source>
</evidence>
<dbReference type="RefSeq" id="XP_024730282.1">
    <property type="nucleotide sequence ID" value="XM_024887379.1"/>
</dbReference>
<evidence type="ECO:0000256" key="1">
    <source>
        <dbReference type="SAM" id="MobiDB-lite"/>
    </source>
</evidence>
<feature type="compositionally biased region" description="Polar residues" evidence="1">
    <location>
        <begin position="164"/>
        <end position="186"/>
    </location>
</feature>
<organism evidence="2 3">
    <name type="scientific">Hyaloscypha bicolor E</name>
    <dbReference type="NCBI Taxonomy" id="1095630"/>
    <lineage>
        <taxon>Eukaryota</taxon>
        <taxon>Fungi</taxon>
        <taxon>Dikarya</taxon>
        <taxon>Ascomycota</taxon>
        <taxon>Pezizomycotina</taxon>
        <taxon>Leotiomycetes</taxon>
        <taxon>Helotiales</taxon>
        <taxon>Hyaloscyphaceae</taxon>
        <taxon>Hyaloscypha</taxon>
        <taxon>Hyaloscypha bicolor</taxon>
    </lineage>
</organism>
<sequence>MAVDDDVNSSIQAALIAFERARKLLQKICKPPRTPDTMFLEETVTAARRLERHLAQSVMRINKSYDQGLSDCGKAFIEALADDQAMINRIQSFSLGLMNQVMNLQESLDEPYTLSSESIQVLRSEMDRCCTTILDFFDRLLLELQMEKIRDHPNGIYSIDATKANPQFSPKSGTPRSLSWQSQIGSPVSPMDQPRSPRSPHQFSDGSPSSSRHISASQTEDSRFSVVSGLSESPSNDLMQTTPSQRLIATEEVRRHLEKNERFLARRRQSKVAFQEELQALSSAWSPRPSSDGEGNNDVLGLASTLKLPGFGMNVTDGIEAMKRESTSTSVADGLMLVNESNGLTPSTSTFSAHCVISHDSSFYRYGSFCEGAKLASKGQKFYKVVKRPEGSKLNPVYEEIAEDAPAVQYVGAYIARVTARCLKCSYEADWATFRKNNLCDEYDHLGLRYKQSFLSKCHLKVKSMKDSVYACVFCVDDKKTPEVHDATIFFSTAQLMRHIAMRHKPTHQVDSIKVGYGTHTNQDFDLYFKNQEAQPDPINKLCPYINSLPTAHATQAHHPKSGSKFHPQSPDGRPTLQFAIGAQIAGITFPVEFNGQWCSGYHDCSKGLFPSETMQLNPPSKNDIIINSKSSLTATARWDHNPKDTSAGWLVFPRKEKITHIEYPFADFWCWSGRNPKGKFGFFPKEFVVVDETSNEGGSGMSKDGGERGQRSRRLGGVLSGFQSKLRAKGSSGKGKKTSTR</sequence>
<dbReference type="GeneID" id="36595455"/>
<dbReference type="InParanoid" id="A0A2J6SRG3"/>
<proteinExistence type="predicted"/>
<protein>
    <recommendedName>
        <fullName evidence="4">SH3 domain-containing protein</fullName>
    </recommendedName>
</protein>
<feature type="region of interest" description="Disordered" evidence="1">
    <location>
        <begin position="161"/>
        <end position="241"/>
    </location>
</feature>
<dbReference type="OrthoDB" id="5243589at2759"/>
<evidence type="ECO:0008006" key="4">
    <source>
        <dbReference type="Google" id="ProtNLM"/>
    </source>
</evidence>